<proteinExistence type="predicted"/>
<evidence type="ECO:0000313" key="2">
    <source>
        <dbReference type="Proteomes" id="UP000316609"/>
    </source>
</evidence>
<dbReference type="InterPro" id="IPR019734">
    <property type="entry name" value="TPR_rpt"/>
</dbReference>
<dbReference type="EMBL" id="VBOY01000003">
    <property type="protein sequence ID" value="TMQ68732.1"/>
    <property type="molecule type" value="Genomic_DNA"/>
</dbReference>
<organism evidence="1 2">
    <name type="scientific">Eiseniibacteriota bacterium</name>
    <dbReference type="NCBI Taxonomy" id="2212470"/>
    <lineage>
        <taxon>Bacteria</taxon>
        <taxon>Candidatus Eiseniibacteriota</taxon>
    </lineage>
</organism>
<feature type="non-terminal residue" evidence="1">
    <location>
        <position position="1"/>
    </location>
</feature>
<protein>
    <submittedName>
        <fullName evidence="1">Tetratricopeptide repeat protein</fullName>
    </submittedName>
</protein>
<dbReference type="SMART" id="SM00028">
    <property type="entry name" value="TPR"/>
    <property type="match status" value="4"/>
</dbReference>
<dbReference type="SUPFAM" id="SSF48452">
    <property type="entry name" value="TPR-like"/>
    <property type="match status" value="2"/>
</dbReference>
<dbReference type="Pfam" id="PF13432">
    <property type="entry name" value="TPR_16"/>
    <property type="match status" value="1"/>
</dbReference>
<comment type="caution">
    <text evidence="1">The sequence shown here is derived from an EMBL/GenBank/DDBJ whole genome shotgun (WGS) entry which is preliminary data.</text>
</comment>
<reference evidence="1 2" key="1">
    <citation type="journal article" date="2019" name="Nat. Microbiol.">
        <title>Mediterranean grassland soil C-N compound turnover is dependent on rainfall and depth, and is mediated by genomically divergent microorganisms.</title>
        <authorList>
            <person name="Diamond S."/>
            <person name="Andeer P.F."/>
            <person name="Li Z."/>
            <person name="Crits-Christoph A."/>
            <person name="Burstein D."/>
            <person name="Anantharaman K."/>
            <person name="Lane K.R."/>
            <person name="Thomas B.C."/>
            <person name="Pan C."/>
            <person name="Northen T.R."/>
            <person name="Banfield J.F."/>
        </authorList>
    </citation>
    <scope>NUCLEOTIDE SEQUENCE [LARGE SCALE GENOMIC DNA]</scope>
    <source>
        <strain evidence="1">WS_8</strain>
    </source>
</reference>
<dbReference type="InterPro" id="IPR011990">
    <property type="entry name" value="TPR-like_helical_dom_sf"/>
</dbReference>
<sequence>AVRTVLDGRIGRLGKGYSVVLRVVDADSARVVLSVSDVARDEDALIPTVGRISKRLRSGLGERRSAIQATRELVLSITPSFEAFRTWRRAFELLGGSENRAAITVLRRALELDPDFAGAWGSLGFCFSNLDEPDSALAAFRQALARPHRLDEFRRLNYASQVALLSGDISGALADNERLVQLYPQSSIAHNGRGYLLQSAGRLSEALESSRTAEKVSPFGPSQQVLLNQFSDLLELGRADEARPLVSRLRGSSGVGAPMWLSAAGGNWPTAESLATMLQSNPTSDDDLRAEAAWVLAAAQASRGQVRAADHTLRQMQSEAETTHETLRANRLRWTRLSLALFSRGVAAGPGEPGRWDGTTAGLVTRGQWAAAAGDTTLARRLLATVRKRSAPDLARQGFTPALLQAGIAARTGRWQEVLRDLGPAALQGEATGYRLFDSAPLVRWLVAEAYERLDRPDSAAAYFERAIAPPPLGGSNFPHSRMAFSFGHRRLVLLYARMGRLQEARRHWEVFSATFTRPDPEMAPLVEEARAALASAEAMAKSARR</sequence>
<evidence type="ECO:0000313" key="1">
    <source>
        <dbReference type="EMBL" id="TMQ68732.1"/>
    </source>
</evidence>
<name>A0A538TYM0_UNCEI</name>
<dbReference type="Proteomes" id="UP000316609">
    <property type="component" value="Unassembled WGS sequence"/>
</dbReference>
<accession>A0A538TYM0</accession>
<dbReference type="AlphaFoldDB" id="A0A538TYM0"/>
<dbReference type="PANTHER" id="PTHR12558:SF33">
    <property type="entry name" value="BLL7664 PROTEIN"/>
    <property type="match status" value="1"/>
</dbReference>
<dbReference type="Gene3D" id="1.25.40.10">
    <property type="entry name" value="Tetratricopeptide repeat domain"/>
    <property type="match status" value="2"/>
</dbReference>
<gene>
    <name evidence="1" type="ORF">E6K78_00180</name>
</gene>
<dbReference type="PANTHER" id="PTHR12558">
    <property type="entry name" value="CELL DIVISION CYCLE 16,23,27"/>
    <property type="match status" value="1"/>
</dbReference>